<evidence type="ECO:0000313" key="2">
    <source>
        <dbReference type="EMBL" id="RNA12408.1"/>
    </source>
</evidence>
<organism evidence="2 3">
    <name type="scientific">Brachionus plicatilis</name>
    <name type="common">Marine rotifer</name>
    <name type="synonym">Brachionus muelleri</name>
    <dbReference type="NCBI Taxonomy" id="10195"/>
    <lineage>
        <taxon>Eukaryota</taxon>
        <taxon>Metazoa</taxon>
        <taxon>Spiralia</taxon>
        <taxon>Gnathifera</taxon>
        <taxon>Rotifera</taxon>
        <taxon>Eurotatoria</taxon>
        <taxon>Monogononta</taxon>
        <taxon>Pseudotrocha</taxon>
        <taxon>Ploima</taxon>
        <taxon>Brachionidae</taxon>
        <taxon>Brachionus</taxon>
    </lineage>
</organism>
<name>A0A3M7QN83_BRAPC</name>
<dbReference type="EMBL" id="REGN01005697">
    <property type="protein sequence ID" value="RNA12408.1"/>
    <property type="molecule type" value="Genomic_DNA"/>
</dbReference>
<sequence>MASFSLLSFETFVFSLLMFSFIMHGLMTLSHSRAYIKTKNVEQNVKKYVIVFMSIYTINLKKPEKNLNFFNFRGLLRLMVLKRMIAIMMFWFFVFNYCFCFNLTFFLKPPKKGSIAICDQLFIKICDQSKLHRKSVI</sequence>
<proteinExistence type="predicted"/>
<keyword evidence="1" id="KW-1133">Transmembrane helix</keyword>
<feature type="transmembrane region" description="Helical" evidence="1">
    <location>
        <begin position="85"/>
        <end position="107"/>
    </location>
</feature>
<protein>
    <submittedName>
        <fullName evidence="2">Uncharacterized protein</fullName>
    </submittedName>
</protein>
<keyword evidence="1" id="KW-0812">Transmembrane</keyword>
<keyword evidence="1" id="KW-0472">Membrane</keyword>
<dbReference type="Proteomes" id="UP000276133">
    <property type="component" value="Unassembled WGS sequence"/>
</dbReference>
<keyword evidence="3" id="KW-1185">Reference proteome</keyword>
<feature type="transmembrane region" description="Helical" evidence="1">
    <location>
        <begin position="12"/>
        <end position="29"/>
    </location>
</feature>
<accession>A0A3M7QN83</accession>
<dbReference type="AlphaFoldDB" id="A0A3M7QN83"/>
<gene>
    <name evidence="2" type="ORF">BpHYR1_045570</name>
</gene>
<evidence type="ECO:0000313" key="3">
    <source>
        <dbReference type="Proteomes" id="UP000276133"/>
    </source>
</evidence>
<evidence type="ECO:0000256" key="1">
    <source>
        <dbReference type="SAM" id="Phobius"/>
    </source>
</evidence>
<reference evidence="2 3" key="1">
    <citation type="journal article" date="2018" name="Sci. Rep.">
        <title>Genomic signatures of local adaptation to the degree of environmental predictability in rotifers.</title>
        <authorList>
            <person name="Franch-Gras L."/>
            <person name="Hahn C."/>
            <person name="Garcia-Roger E.M."/>
            <person name="Carmona M.J."/>
            <person name="Serra M."/>
            <person name="Gomez A."/>
        </authorList>
    </citation>
    <scope>NUCLEOTIDE SEQUENCE [LARGE SCALE GENOMIC DNA]</scope>
    <source>
        <strain evidence="2">HYR1</strain>
    </source>
</reference>
<comment type="caution">
    <text evidence="2">The sequence shown here is derived from an EMBL/GenBank/DDBJ whole genome shotgun (WGS) entry which is preliminary data.</text>
</comment>